<accession>A0A7R9UDA3</accession>
<evidence type="ECO:0000256" key="6">
    <source>
        <dbReference type="ARBA" id="ARBA00022909"/>
    </source>
</evidence>
<dbReference type="GO" id="GO:0046820">
    <property type="term" value="F:4-amino-4-deoxychorismate synthase activity"/>
    <property type="evidence" value="ECO:0007669"/>
    <property type="project" value="UniProtKB-EC"/>
</dbReference>
<keyword evidence="6" id="KW-0289">Folate biosynthesis</keyword>
<evidence type="ECO:0000259" key="13">
    <source>
        <dbReference type="Pfam" id="PF00425"/>
    </source>
</evidence>
<dbReference type="InterPro" id="IPR029062">
    <property type="entry name" value="Class_I_gatase-like"/>
</dbReference>
<dbReference type="InterPro" id="IPR006805">
    <property type="entry name" value="Anth_synth_I_N"/>
</dbReference>
<dbReference type="EMBL" id="HBEA01016018">
    <property type="protein sequence ID" value="CAD8262721.1"/>
    <property type="molecule type" value="Transcribed_RNA"/>
</dbReference>
<name>A0A7R9UDA3_9STRA</name>
<sequence length="872" mass="95898">MRFLALLTCLVLGSPGTGFRAARRPKFLARQRRWAQTSAASEDARVRTLLVDNYDSYTYNLFQLLSIVNGCEPVVITNDQFADCPQRVFASLSAFESVVLSPGPGRPDRKADFGICEDLLRDYEGPLLGVCLGHQGLGVQHGAVVSNAPTVMHGRLSRVYHSGEGLFQGIRSGAEAVRYHSLIVEKDGLLTGESELRPTAWTEDGIIMALQHESLPHYGVQFHPESIGTAFGRKLLTNFRDLALQYHGEKAGEERRSPEGRDHPLHLLPTSQPPKVEASSAPDAEEAQARSFDLVAGQISGRIAADDVEGVFCRIFGAEATSFWLDSSSVRRENAGRGNPHEARWSYMGAPTGPEAFTFTYRGPRRGLMTFARNASTVAVPGDVFSFMERTISQVDVGQVFVAPGSAEDSGREGGRGGHQSLRDELKRHVVPFVGGLVGYVGYEVRHDLSILRSGAARQPDSEAYLRDPNVPDAFFLFADRLLAYDHADERMVALHLVPAGDSAAREQASAWCRDMARRIGEMKGKRGGTEGLGSLESLGFRPSTGRDEYEQKIDACHEYIRQGESYEICLTTQLTAPLPENSPAHHPRQSLEFYRRLRRSNPAPYGAYLFHDPEGLLTSASQSTKSQIPSDAFAICCSSPERFLRVRDGVVESKPIKGTVRRNKQDRVADKDLARELEQSVKNRAENLMIVDLVRNDLGRICEVGSVWVPRLMAVETYETVHQLVSTVRGQLRRTASIVDAIRACFPGGSMTGAPKVRTLDIIHDLEGEIPRGVYSGTLGFVSASGNSDLNIVIRTAVITPSKVTVGAGGAVTALSDRRDEYEEMLLKAEAVTRTVGARVLPDNERLVEREPETRTPDRRENFTIPEALLN</sequence>
<dbReference type="EC" id="2.6.1.85" evidence="4"/>
<evidence type="ECO:0000313" key="15">
    <source>
        <dbReference type="EMBL" id="CAD8262721.1"/>
    </source>
</evidence>
<evidence type="ECO:0000256" key="10">
    <source>
        <dbReference type="SAM" id="MobiDB-lite"/>
    </source>
</evidence>
<dbReference type="InterPro" id="IPR006221">
    <property type="entry name" value="TrpG/PapA_dom"/>
</dbReference>
<dbReference type="Gene3D" id="3.60.120.10">
    <property type="entry name" value="Anthranilate synthase"/>
    <property type="match status" value="1"/>
</dbReference>
<dbReference type="GO" id="GO:0046656">
    <property type="term" value="P:folic acid biosynthetic process"/>
    <property type="evidence" value="ECO:0007669"/>
    <property type="project" value="UniProtKB-KW"/>
</dbReference>
<dbReference type="Gene3D" id="3.40.50.880">
    <property type="match status" value="1"/>
</dbReference>
<evidence type="ECO:0000259" key="12">
    <source>
        <dbReference type="Pfam" id="PF00117"/>
    </source>
</evidence>
<evidence type="ECO:0000256" key="4">
    <source>
        <dbReference type="ARBA" id="ARBA00013139"/>
    </source>
</evidence>
<dbReference type="AlphaFoldDB" id="A0A7R9UDA3"/>
<feature type="region of interest" description="Disordered" evidence="10">
    <location>
        <begin position="249"/>
        <end position="287"/>
    </location>
</feature>
<dbReference type="Pfam" id="PF00425">
    <property type="entry name" value="Chorismate_bind"/>
    <property type="match status" value="1"/>
</dbReference>
<feature type="compositionally biased region" description="Basic and acidic residues" evidence="10">
    <location>
        <begin position="249"/>
        <end position="265"/>
    </location>
</feature>
<gene>
    <name evidence="15" type="ORF">PPYR1160_LOCUS12223</name>
</gene>
<dbReference type="GO" id="GO:0005737">
    <property type="term" value="C:cytoplasm"/>
    <property type="evidence" value="ECO:0007669"/>
    <property type="project" value="TreeGrafter"/>
</dbReference>
<dbReference type="InterPro" id="IPR015890">
    <property type="entry name" value="Chorismate_C"/>
</dbReference>
<dbReference type="InterPro" id="IPR019999">
    <property type="entry name" value="Anth_synth_I-like"/>
</dbReference>
<feature type="domain" description="Glutamine amidotransferase" evidence="12">
    <location>
        <begin position="49"/>
        <end position="239"/>
    </location>
</feature>
<dbReference type="PRINTS" id="PR00099">
    <property type="entry name" value="CPSGATASE"/>
</dbReference>
<dbReference type="Pfam" id="PF04715">
    <property type="entry name" value="Anth_synt_I_N"/>
    <property type="match status" value="1"/>
</dbReference>
<dbReference type="SUPFAM" id="SSF56322">
    <property type="entry name" value="ADC synthase"/>
    <property type="match status" value="1"/>
</dbReference>
<feature type="chain" id="PRO_5030571386" description="aminodeoxychorismate synthase" evidence="11">
    <location>
        <begin position="19"/>
        <end position="872"/>
    </location>
</feature>
<feature type="domain" description="Anthranilate synthase component I N-terminal" evidence="14">
    <location>
        <begin position="311"/>
        <end position="492"/>
    </location>
</feature>
<organism evidence="15">
    <name type="scientific">Pinguiococcus pyrenoidosus</name>
    <dbReference type="NCBI Taxonomy" id="172671"/>
    <lineage>
        <taxon>Eukaryota</taxon>
        <taxon>Sar</taxon>
        <taxon>Stramenopiles</taxon>
        <taxon>Ochrophyta</taxon>
        <taxon>Pinguiophyceae</taxon>
        <taxon>Pinguiochrysidales</taxon>
        <taxon>Pinguiochrysidaceae</taxon>
        <taxon>Pinguiococcus</taxon>
    </lineage>
</organism>
<evidence type="ECO:0000256" key="2">
    <source>
        <dbReference type="ARBA" id="ARBA00005009"/>
    </source>
</evidence>
<feature type="region of interest" description="Disordered" evidence="10">
    <location>
        <begin position="847"/>
        <end position="872"/>
    </location>
</feature>
<dbReference type="UniPathway" id="UPA00077">
    <property type="reaction ID" value="UER00149"/>
</dbReference>
<evidence type="ECO:0000256" key="1">
    <source>
        <dbReference type="ARBA" id="ARBA00001000"/>
    </source>
</evidence>
<comment type="catalytic activity">
    <reaction evidence="1">
        <text>chorismate + L-glutamine = 4-amino-4-deoxychorismate + L-glutamate</text>
        <dbReference type="Rhea" id="RHEA:11672"/>
        <dbReference type="ChEBI" id="CHEBI:29748"/>
        <dbReference type="ChEBI" id="CHEBI:29985"/>
        <dbReference type="ChEBI" id="CHEBI:58359"/>
        <dbReference type="ChEBI" id="CHEBI:58406"/>
        <dbReference type="EC" id="2.6.1.85"/>
    </reaction>
</comment>
<proteinExistence type="inferred from homology"/>
<feature type="compositionally biased region" description="Basic and acidic residues" evidence="10">
    <location>
        <begin position="847"/>
        <end position="863"/>
    </location>
</feature>
<feature type="signal peptide" evidence="11">
    <location>
        <begin position="1"/>
        <end position="18"/>
    </location>
</feature>
<dbReference type="GO" id="GO:0000162">
    <property type="term" value="P:L-tryptophan biosynthetic process"/>
    <property type="evidence" value="ECO:0007669"/>
    <property type="project" value="TreeGrafter"/>
</dbReference>
<comment type="pathway">
    <text evidence="2">Cofactor biosynthesis; tetrahydrofolate biosynthesis; 4-aminobenzoate from chorismate: step 1/2.</text>
</comment>
<evidence type="ECO:0000259" key="14">
    <source>
        <dbReference type="Pfam" id="PF04715"/>
    </source>
</evidence>
<dbReference type="PRINTS" id="PR00096">
    <property type="entry name" value="GATASE"/>
</dbReference>
<comment type="similarity">
    <text evidence="3">In the C-terminal section; belongs to the anthranilate synthase component I family.</text>
</comment>
<evidence type="ECO:0000256" key="9">
    <source>
        <dbReference type="ARBA" id="ARBA00031904"/>
    </source>
</evidence>
<dbReference type="PROSITE" id="PS51273">
    <property type="entry name" value="GATASE_TYPE_1"/>
    <property type="match status" value="1"/>
</dbReference>
<dbReference type="Pfam" id="PF00117">
    <property type="entry name" value="GATase"/>
    <property type="match status" value="1"/>
</dbReference>
<dbReference type="SUPFAM" id="SSF52317">
    <property type="entry name" value="Class I glutamine amidotransferase-like"/>
    <property type="match status" value="1"/>
</dbReference>
<dbReference type="NCBIfam" id="TIGR00566">
    <property type="entry name" value="trpG_papA"/>
    <property type="match status" value="1"/>
</dbReference>
<keyword evidence="7" id="KW-0315">Glutamine amidotransferase</keyword>
<keyword evidence="5" id="KW-0808">Transferase</keyword>
<dbReference type="InterPro" id="IPR005801">
    <property type="entry name" value="ADC_synthase"/>
</dbReference>
<feature type="domain" description="Chorismate-utilising enzyme C-terminal" evidence="13">
    <location>
        <begin position="547"/>
        <end position="829"/>
    </location>
</feature>
<evidence type="ECO:0000256" key="5">
    <source>
        <dbReference type="ARBA" id="ARBA00022679"/>
    </source>
</evidence>
<dbReference type="PANTHER" id="PTHR11236:SF18">
    <property type="entry name" value="AMINODEOXYCHORISMATE SYNTHASE"/>
    <property type="match status" value="1"/>
</dbReference>
<dbReference type="GO" id="GO:0008153">
    <property type="term" value="P:4-aminobenzoate biosynthetic process"/>
    <property type="evidence" value="ECO:0007669"/>
    <property type="project" value="TreeGrafter"/>
</dbReference>
<evidence type="ECO:0000256" key="7">
    <source>
        <dbReference type="ARBA" id="ARBA00022962"/>
    </source>
</evidence>
<dbReference type="GO" id="GO:0046654">
    <property type="term" value="P:tetrahydrofolate biosynthetic process"/>
    <property type="evidence" value="ECO:0007669"/>
    <property type="project" value="UniProtKB-UniPathway"/>
</dbReference>
<protein>
    <recommendedName>
        <fullName evidence="4">aminodeoxychorismate synthase</fullName>
        <ecNumber evidence="4">2.6.1.85</ecNumber>
    </recommendedName>
    <alternativeName>
        <fullName evidence="8">Para-aminobenzoate synthase</fullName>
    </alternativeName>
    <alternativeName>
        <fullName evidence="9">p-aminobenzoic acid synthase</fullName>
    </alternativeName>
</protein>
<evidence type="ECO:0000256" key="11">
    <source>
        <dbReference type="SAM" id="SignalP"/>
    </source>
</evidence>
<reference evidence="15" key="1">
    <citation type="submission" date="2021-01" db="EMBL/GenBank/DDBJ databases">
        <authorList>
            <person name="Corre E."/>
            <person name="Pelletier E."/>
            <person name="Niang G."/>
            <person name="Scheremetjew M."/>
            <person name="Finn R."/>
            <person name="Kale V."/>
            <person name="Holt S."/>
            <person name="Cochrane G."/>
            <person name="Meng A."/>
            <person name="Brown T."/>
            <person name="Cohen L."/>
        </authorList>
    </citation>
    <scope>NUCLEOTIDE SEQUENCE</scope>
    <source>
        <strain evidence="15">CCMP2078</strain>
    </source>
</reference>
<evidence type="ECO:0000256" key="8">
    <source>
        <dbReference type="ARBA" id="ARBA00031329"/>
    </source>
</evidence>
<dbReference type="PRINTS" id="PR00097">
    <property type="entry name" value="ANTSNTHASEII"/>
</dbReference>
<dbReference type="CDD" id="cd01743">
    <property type="entry name" value="GATase1_Anthranilate_Synthase"/>
    <property type="match status" value="1"/>
</dbReference>
<dbReference type="PANTHER" id="PTHR11236">
    <property type="entry name" value="AMINOBENZOATE/ANTHRANILATE SYNTHASE"/>
    <property type="match status" value="1"/>
</dbReference>
<dbReference type="InterPro" id="IPR017926">
    <property type="entry name" value="GATASE"/>
</dbReference>
<evidence type="ECO:0000256" key="3">
    <source>
        <dbReference type="ARBA" id="ARBA00005970"/>
    </source>
</evidence>
<keyword evidence="11" id="KW-0732">Signal</keyword>